<dbReference type="Proteomes" id="UP000676246">
    <property type="component" value="Unassembled WGS sequence"/>
</dbReference>
<reference evidence="2 3" key="1">
    <citation type="submission" date="2021-04" db="EMBL/GenBank/DDBJ databases">
        <title>The genome sequence of Ideonella sp. 3Y2.</title>
        <authorList>
            <person name="Liu Y."/>
        </authorList>
    </citation>
    <scope>NUCLEOTIDE SEQUENCE [LARGE SCALE GENOMIC DNA]</scope>
    <source>
        <strain evidence="2 3">3Y2</strain>
    </source>
</reference>
<dbReference type="Gene3D" id="1.10.760.10">
    <property type="entry name" value="Cytochrome c-like domain"/>
    <property type="match status" value="1"/>
</dbReference>
<evidence type="ECO:0000256" key="1">
    <source>
        <dbReference type="SAM" id="SignalP"/>
    </source>
</evidence>
<protein>
    <submittedName>
        <fullName evidence="2">Cytochrome c</fullName>
    </submittedName>
</protein>
<keyword evidence="1" id="KW-0732">Signal</keyword>
<dbReference type="EMBL" id="JAGQDD010000001">
    <property type="protein sequence ID" value="MBQ0929437.1"/>
    <property type="molecule type" value="Genomic_DNA"/>
</dbReference>
<dbReference type="InterPro" id="IPR036909">
    <property type="entry name" value="Cyt_c-like_dom_sf"/>
</dbReference>
<evidence type="ECO:0000313" key="2">
    <source>
        <dbReference type="EMBL" id="MBQ0929437.1"/>
    </source>
</evidence>
<dbReference type="GO" id="GO:0020037">
    <property type="term" value="F:heme binding"/>
    <property type="evidence" value="ECO:0007669"/>
    <property type="project" value="InterPro"/>
</dbReference>
<dbReference type="SUPFAM" id="SSF46626">
    <property type="entry name" value="Cytochrome c"/>
    <property type="match status" value="1"/>
</dbReference>
<keyword evidence="3" id="KW-1185">Reference proteome</keyword>
<feature type="signal peptide" evidence="1">
    <location>
        <begin position="1"/>
        <end position="18"/>
    </location>
</feature>
<dbReference type="GO" id="GO:0009055">
    <property type="term" value="F:electron transfer activity"/>
    <property type="evidence" value="ECO:0007669"/>
    <property type="project" value="InterPro"/>
</dbReference>
<dbReference type="AlphaFoldDB" id="A0A940Y468"/>
<gene>
    <name evidence="2" type="ORF">KAK03_02995</name>
</gene>
<feature type="chain" id="PRO_5036773418" evidence="1">
    <location>
        <begin position="19"/>
        <end position="157"/>
    </location>
</feature>
<organism evidence="2 3">
    <name type="scientific">Ideonella alba</name>
    <dbReference type="NCBI Taxonomy" id="2824118"/>
    <lineage>
        <taxon>Bacteria</taxon>
        <taxon>Pseudomonadati</taxon>
        <taxon>Pseudomonadota</taxon>
        <taxon>Betaproteobacteria</taxon>
        <taxon>Burkholderiales</taxon>
        <taxon>Sphaerotilaceae</taxon>
        <taxon>Ideonella</taxon>
    </lineage>
</organism>
<accession>A0A940Y468</accession>
<comment type="caution">
    <text evidence="2">The sequence shown here is derived from an EMBL/GenBank/DDBJ whole genome shotgun (WGS) entry which is preliminary data.</text>
</comment>
<dbReference type="RefSeq" id="WP_210851680.1">
    <property type="nucleotide sequence ID" value="NZ_JAGQDD010000001.1"/>
</dbReference>
<sequence>MRPTVLFAALLCAVPALAQVTGRMPPPRSNAEVLSTATSARSLYVVHCAGCHGRDGAGSEVGRVPDMRGAGHFLRLDGGRQFLIQVPGVMGSGLDDAQVAEVTNWVLATLAAPSVPAQHQPYTADEVRRARTSPPLDVAATRDRLVAQARTQGLPLP</sequence>
<proteinExistence type="predicted"/>
<evidence type="ECO:0000313" key="3">
    <source>
        <dbReference type="Proteomes" id="UP000676246"/>
    </source>
</evidence>
<name>A0A940Y468_9BURK</name>